<proteinExistence type="predicted"/>
<evidence type="ECO:0000313" key="2">
    <source>
        <dbReference type="Proteomes" id="UP000189670"/>
    </source>
</evidence>
<accession>A0A1V1NY95</accession>
<dbReference type="AlphaFoldDB" id="A0A1V1NY95"/>
<gene>
    <name evidence="1" type="ORF">OMM_11449</name>
</gene>
<reference evidence="2" key="1">
    <citation type="submission" date="2012-11" db="EMBL/GenBank/DDBJ databases">
        <authorList>
            <person name="Lucero-Rivera Y.E."/>
            <person name="Tovar-Ramirez D."/>
        </authorList>
    </citation>
    <scope>NUCLEOTIDE SEQUENCE [LARGE SCALE GENOMIC DNA]</scope>
    <source>
        <strain evidence="2">Araruama</strain>
    </source>
</reference>
<organism evidence="1 2">
    <name type="scientific">Candidatus Magnetoglobus multicellularis str. Araruama</name>
    <dbReference type="NCBI Taxonomy" id="890399"/>
    <lineage>
        <taxon>Bacteria</taxon>
        <taxon>Pseudomonadati</taxon>
        <taxon>Thermodesulfobacteriota</taxon>
        <taxon>Desulfobacteria</taxon>
        <taxon>Desulfobacterales</taxon>
        <taxon>Desulfobacteraceae</taxon>
        <taxon>Candidatus Magnetoglobus</taxon>
    </lineage>
</organism>
<dbReference type="Proteomes" id="UP000189670">
    <property type="component" value="Unassembled WGS sequence"/>
</dbReference>
<name>A0A1V1NY95_9BACT</name>
<sequence>MLDHVKAEMIKRDNIERDWLIPFMNFVDNFRYNKNISLVTKPISINHNRFDAILTATTCYLCHEQNFKIPHWVNDVPYCKPAWFLIDIDRLKPFMSIESPIWFKVYNIFVSRNFLVRI</sequence>
<dbReference type="EMBL" id="ATBP01001319">
    <property type="protein sequence ID" value="ETR67569.1"/>
    <property type="molecule type" value="Genomic_DNA"/>
</dbReference>
<protein>
    <submittedName>
        <fullName evidence="1">Uncharacterized protein</fullName>
    </submittedName>
</protein>
<comment type="caution">
    <text evidence="1">The sequence shown here is derived from an EMBL/GenBank/DDBJ whole genome shotgun (WGS) entry which is preliminary data.</text>
</comment>
<evidence type="ECO:0000313" key="1">
    <source>
        <dbReference type="EMBL" id="ETR67569.1"/>
    </source>
</evidence>